<dbReference type="AlphaFoldDB" id="F6I2T5"/>
<proteinExistence type="predicted"/>
<evidence type="ECO:0000313" key="1">
    <source>
        <dbReference type="EMBL" id="CCB61252.1"/>
    </source>
</evidence>
<accession>F6I2T5</accession>
<reference evidence="2" key="1">
    <citation type="journal article" date="2007" name="Nature">
        <title>The grapevine genome sequence suggests ancestral hexaploidization in major angiosperm phyla.</title>
        <authorList>
            <consortium name="The French-Italian Public Consortium for Grapevine Genome Characterization."/>
            <person name="Jaillon O."/>
            <person name="Aury J.-M."/>
            <person name="Noel B."/>
            <person name="Policriti A."/>
            <person name="Clepet C."/>
            <person name="Casagrande A."/>
            <person name="Choisne N."/>
            <person name="Aubourg S."/>
            <person name="Vitulo N."/>
            <person name="Jubin C."/>
            <person name="Vezzi A."/>
            <person name="Legeai F."/>
            <person name="Hugueney P."/>
            <person name="Dasilva C."/>
            <person name="Horner D."/>
            <person name="Mica E."/>
            <person name="Jublot D."/>
            <person name="Poulain J."/>
            <person name="Bruyere C."/>
            <person name="Billault A."/>
            <person name="Segurens B."/>
            <person name="Gouyvenoux M."/>
            <person name="Ugarte E."/>
            <person name="Cattonaro F."/>
            <person name="Anthouard V."/>
            <person name="Vico V."/>
            <person name="Del Fabbro C."/>
            <person name="Alaux M."/>
            <person name="Di Gaspero G."/>
            <person name="Dumas V."/>
            <person name="Felice N."/>
            <person name="Paillard S."/>
            <person name="Juman I."/>
            <person name="Moroldo M."/>
            <person name="Scalabrin S."/>
            <person name="Canaguier A."/>
            <person name="Le Clainche I."/>
            <person name="Malacrida G."/>
            <person name="Durand E."/>
            <person name="Pesole G."/>
            <person name="Laucou V."/>
            <person name="Chatelet P."/>
            <person name="Merdinoglu D."/>
            <person name="Delledonne M."/>
            <person name="Pezzotti M."/>
            <person name="Lecharny A."/>
            <person name="Scarpelli C."/>
            <person name="Artiguenave F."/>
            <person name="Pe M.E."/>
            <person name="Valle G."/>
            <person name="Morgante M."/>
            <person name="Caboche M."/>
            <person name="Adam-Blondon A.-F."/>
            <person name="Weissenbach J."/>
            <person name="Quetier F."/>
            <person name="Wincker P."/>
        </authorList>
    </citation>
    <scope>NUCLEOTIDE SEQUENCE [LARGE SCALE GENOMIC DNA]</scope>
    <source>
        <strain evidence="2">cv. Pinot noir / PN40024</strain>
    </source>
</reference>
<dbReference type="InParanoid" id="F6I2T5"/>
<organism evidence="1 2">
    <name type="scientific">Vitis vinifera</name>
    <name type="common">Grape</name>
    <dbReference type="NCBI Taxonomy" id="29760"/>
    <lineage>
        <taxon>Eukaryota</taxon>
        <taxon>Viridiplantae</taxon>
        <taxon>Streptophyta</taxon>
        <taxon>Embryophyta</taxon>
        <taxon>Tracheophyta</taxon>
        <taxon>Spermatophyta</taxon>
        <taxon>Magnoliopsida</taxon>
        <taxon>eudicotyledons</taxon>
        <taxon>Gunneridae</taxon>
        <taxon>Pentapetalae</taxon>
        <taxon>rosids</taxon>
        <taxon>Vitales</taxon>
        <taxon>Vitaceae</taxon>
        <taxon>Viteae</taxon>
        <taxon>Vitis</taxon>
    </lineage>
</organism>
<dbReference type="Proteomes" id="UP000009183">
    <property type="component" value="Chromosome 16"/>
</dbReference>
<protein>
    <submittedName>
        <fullName evidence="1">Uncharacterized protein</fullName>
    </submittedName>
</protein>
<name>F6I2T5_VITVI</name>
<sequence length="17" mass="2123">MQRKAKDTATAWFKERR</sequence>
<gene>
    <name evidence="1" type="ordered locus">VIT_16s0013g01850</name>
</gene>
<dbReference type="EMBL" id="FN596738">
    <property type="protein sequence ID" value="CCB61252.1"/>
    <property type="molecule type" value="Genomic_DNA"/>
</dbReference>
<dbReference type="HOGENOM" id="CLU_3432178_0_0_1"/>
<evidence type="ECO:0000313" key="2">
    <source>
        <dbReference type="Proteomes" id="UP000009183"/>
    </source>
</evidence>
<keyword evidence="2" id="KW-1185">Reference proteome</keyword>